<keyword evidence="3" id="KW-1185">Reference proteome</keyword>
<evidence type="ECO:0000259" key="1">
    <source>
        <dbReference type="Pfam" id="PF01966"/>
    </source>
</evidence>
<organism evidence="2 3">
    <name type="scientific">Actinoplanes hulinensis</name>
    <dbReference type="NCBI Taxonomy" id="1144547"/>
    <lineage>
        <taxon>Bacteria</taxon>
        <taxon>Bacillati</taxon>
        <taxon>Actinomycetota</taxon>
        <taxon>Actinomycetes</taxon>
        <taxon>Micromonosporales</taxon>
        <taxon>Micromonosporaceae</taxon>
        <taxon>Actinoplanes</taxon>
    </lineage>
</organism>
<dbReference type="InterPro" id="IPR003607">
    <property type="entry name" value="HD/PDEase_dom"/>
</dbReference>
<dbReference type="InterPro" id="IPR006674">
    <property type="entry name" value="HD_domain"/>
</dbReference>
<dbReference type="Pfam" id="PF01966">
    <property type="entry name" value="HD"/>
    <property type="match status" value="1"/>
</dbReference>
<dbReference type="CDD" id="cd00077">
    <property type="entry name" value="HDc"/>
    <property type="match status" value="1"/>
</dbReference>
<feature type="domain" description="HD" evidence="1">
    <location>
        <begin position="22"/>
        <end position="108"/>
    </location>
</feature>
<dbReference type="Gene3D" id="1.10.3210.10">
    <property type="entry name" value="Hypothetical protein af1432"/>
    <property type="match status" value="1"/>
</dbReference>
<evidence type="ECO:0000313" key="2">
    <source>
        <dbReference type="EMBL" id="MBW6432404.1"/>
    </source>
</evidence>
<accession>A0ABS7AUE1</accession>
<name>A0ABS7AUE1_9ACTN</name>
<dbReference type="EMBL" id="JAHXZI010000001">
    <property type="protein sequence ID" value="MBW6432404.1"/>
    <property type="molecule type" value="Genomic_DNA"/>
</dbReference>
<sequence>MEDVSWARDLARDLLIDTLPRRWAHSQGVGRKAESIAHLLGDDAEKVVCAAWLHDIGYAPSLVQSGSHALDGARYLRDVTHADDIICRLVAHHSYAVVEAGRRGLAAEMKDEFPAVGGLPAHAMVYSDMTTSPDGDPVEVEKRLQEIAARYAPGSVVADSIAEVGPRIVHSVRVITGLSGFRAG</sequence>
<proteinExistence type="predicted"/>
<protein>
    <submittedName>
        <fullName evidence="2">HD domain-containing protein</fullName>
    </submittedName>
</protein>
<evidence type="ECO:0000313" key="3">
    <source>
        <dbReference type="Proteomes" id="UP001519863"/>
    </source>
</evidence>
<reference evidence="2 3" key="1">
    <citation type="journal article" date="2013" name="Antonie Van Leeuwenhoek">
        <title>Actinoplanes hulinensis sp. nov., a novel actinomycete isolated from soybean root (Glycine max (L.) Merr).</title>
        <authorList>
            <person name="Shen Y."/>
            <person name="Liu C."/>
            <person name="Wang X."/>
            <person name="Zhao J."/>
            <person name="Jia F."/>
            <person name="Zhang Y."/>
            <person name="Wang L."/>
            <person name="Yang D."/>
            <person name="Xiang W."/>
        </authorList>
    </citation>
    <scope>NUCLEOTIDE SEQUENCE [LARGE SCALE GENOMIC DNA]</scope>
    <source>
        <strain evidence="2 3">NEAU-M9</strain>
    </source>
</reference>
<gene>
    <name evidence="2" type="ORF">KZ829_01425</name>
</gene>
<dbReference type="NCBIfam" id="TIGR00277">
    <property type="entry name" value="HDIG"/>
    <property type="match status" value="1"/>
</dbReference>
<dbReference type="Proteomes" id="UP001519863">
    <property type="component" value="Unassembled WGS sequence"/>
</dbReference>
<dbReference type="RefSeq" id="WP_220142056.1">
    <property type="nucleotide sequence ID" value="NZ_JAHXZI010000001.1"/>
</dbReference>
<dbReference type="InterPro" id="IPR006675">
    <property type="entry name" value="HDIG_dom"/>
</dbReference>
<comment type="caution">
    <text evidence="2">The sequence shown here is derived from an EMBL/GenBank/DDBJ whole genome shotgun (WGS) entry which is preliminary data.</text>
</comment>
<dbReference type="SUPFAM" id="SSF109604">
    <property type="entry name" value="HD-domain/PDEase-like"/>
    <property type="match status" value="1"/>
</dbReference>